<feature type="compositionally biased region" description="Low complexity" evidence="1">
    <location>
        <begin position="106"/>
        <end position="130"/>
    </location>
</feature>
<gene>
    <name evidence="2" type="ORF">DM82_5363</name>
</gene>
<feature type="region of interest" description="Disordered" evidence="1">
    <location>
        <begin position="1"/>
        <end position="141"/>
    </location>
</feature>
<evidence type="ECO:0000313" key="3">
    <source>
        <dbReference type="Proteomes" id="UP000029424"/>
    </source>
</evidence>
<dbReference type="Proteomes" id="UP000029424">
    <property type="component" value="Chromosome 2"/>
</dbReference>
<keyword evidence="3" id="KW-1185">Reference proteome</keyword>
<dbReference type="KEGG" id="bok:DM82_5363"/>
<reference evidence="2 3" key="1">
    <citation type="submission" date="2014-06" db="EMBL/GenBank/DDBJ databases">
        <authorList>
            <person name="Bishop-Lilly K.A."/>
            <person name="Broomall S.M."/>
            <person name="Chain P.S."/>
            <person name="Chertkov O."/>
            <person name="Coyne S.R."/>
            <person name="Daligault H.E."/>
            <person name="Davenport K.W."/>
            <person name="Erkkila T."/>
            <person name="Frey K.G."/>
            <person name="Gibbons H.S."/>
            <person name="Gu W."/>
            <person name="Jaissle J."/>
            <person name="Johnson S.L."/>
            <person name="Koroleva G.I."/>
            <person name="Ladner J.T."/>
            <person name="Lo C.-C."/>
            <person name="Minogue T.D."/>
            <person name="Munk C."/>
            <person name="Palacios G.F."/>
            <person name="Redden C.L."/>
            <person name="Rosenzweig C.N."/>
            <person name="Scholz M.B."/>
            <person name="Teshima H."/>
            <person name="Xu Y."/>
        </authorList>
    </citation>
    <scope>NUCLEOTIDE SEQUENCE [LARGE SCALE GENOMIC DNA]</scope>
    <source>
        <strain evidence="2 3">EO147</strain>
    </source>
</reference>
<accession>A0AAI8BCP6</accession>
<evidence type="ECO:0000313" key="2">
    <source>
        <dbReference type="EMBL" id="AIO69821.1"/>
    </source>
</evidence>
<evidence type="ECO:0000256" key="1">
    <source>
        <dbReference type="SAM" id="MobiDB-lite"/>
    </source>
</evidence>
<name>A0AAI8BCP6_9BURK</name>
<feature type="compositionally biased region" description="Basic and acidic residues" evidence="1">
    <location>
        <begin position="35"/>
        <end position="69"/>
    </location>
</feature>
<dbReference type="EMBL" id="CP008727">
    <property type="protein sequence ID" value="AIO69821.1"/>
    <property type="molecule type" value="Genomic_DNA"/>
</dbReference>
<sequence>MSSSMLPVASSDSSRPPPSPAAPLSPQVRARHASRRDLRDSSSRLPASRERERRATGQPIRDAKLDDSTRPGPSDASRSPVTRRRSRDAPRATRALRAHAPDRAPRASAAADAARATRPAAGSATRSAPGPDHRVRDDRRGARIRCGHRRQLARRKLHAHQPRVRAHHRAAVLDRAAVVVFAMEEACDRNGKSSRRALRRDLLDDRGQVRRRRRHQPVALPRSRASAHRRVAAQAREPVALKRRLVVRRIPDAQRMDVLVPPRELADEDACIAFGPLDVLGNAISSIFNSIARRHQA</sequence>
<feature type="region of interest" description="Disordered" evidence="1">
    <location>
        <begin position="205"/>
        <end position="234"/>
    </location>
</feature>
<feature type="compositionally biased region" description="Basic and acidic residues" evidence="1">
    <location>
        <begin position="131"/>
        <end position="141"/>
    </location>
</feature>
<proteinExistence type="predicted"/>
<organism evidence="2 3">
    <name type="scientific">Burkholderia oklahomensis</name>
    <dbReference type="NCBI Taxonomy" id="342113"/>
    <lineage>
        <taxon>Bacteria</taxon>
        <taxon>Pseudomonadati</taxon>
        <taxon>Pseudomonadota</taxon>
        <taxon>Betaproteobacteria</taxon>
        <taxon>Burkholderiales</taxon>
        <taxon>Burkholderiaceae</taxon>
        <taxon>Burkholderia</taxon>
        <taxon>pseudomallei group</taxon>
    </lineage>
</organism>
<dbReference type="AlphaFoldDB" id="A0AAI8BCP6"/>
<protein>
    <submittedName>
        <fullName evidence="2">Uncharacterized protein</fullName>
    </submittedName>
</protein>